<name>A0A146GBM8_TERSA</name>
<dbReference type="InterPro" id="IPR006442">
    <property type="entry name" value="Antitoxin_Phd/YefM"/>
</dbReference>
<accession>A0A146GBM8</accession>
<comment type="caution">
    <text evidence="3">The sequence shown here is derived from an EMBL/GenBank/DDBJ whole genome shotgun (WGS) entry which is preliminary data.</text>
</comment>
<dbReference type="Proteomes" id="UP000076023">
    <property type="component" value="Unassembled WGS sequence"/>
</dbReference>
<dbReference type="NCBIfam" id="TIGR01552">
    <property type="entry name" value="phd_fam"/>
    <property type="match status" value="1"/>
</dbReference>
<dbReference type="PANTHER" id="PTHR33713">
    <property type="entry name" value="ANTITOXIN YAFN-RELATED"/>
    <property type="match status" value="1"/>
</dbReference>
<comment type="similarity">
    <text evidence="1 2">Belongs to the phD/YefM antitoxin family.</text>
</comment>
<reference evidence="4" key="1">
    <citation type="journal article" date="2017" name="Genome Announc.">
        <title>Draft Genome Sequence of Terrimicrobium sacchariphilum NM-5T, a Facultative Anaerobic Soil Bacterium of the Class Spartobacteria.</title>
        <authorList>
            <person name="Qiu Y.L."/>
            <person name="Tourlousse D.M."/>
            <person name="Matsuura N."/>
            <person name="Ohashi A."/>
            <person name="Sekiguchi Y."/>
        </authorList>
    </citation>
    <scope>NUCLEOTIDE SEQUENCE [LARGE SCALE GENOMIC DNA]</scope>
    <source>
        <strain evidence="4">NM-5</strain>
    </source>
</reference>
<evidence type="ECO:0000256" key="2">
    <source>
        <dbReference type="RuleBase" id="RU362080"/>
    </source>
</evidence>
<organism evidence="3 4">
    <name type="scientific">Terrimicrobium sacchariphilum</name>
    <dbReference type="NCBI Taxonomy" id="690879"/>
    <lineage>
        <taxon>Bacteria</taxon>
        <taxon>Pseudomonadati</taxon>
        <taxon>Verrucomicrobiota</taxon>
        <taxon>Terrimicrobiia</taxon>
        <taxon>Terrimicrobiales</taxon>
        <taxon>Terrimicrobiaceae</taxon>
        <taxon>Terrimicrobium</taxon>
    </lineage>
</organism>
<dbReference type="RefSeq" id="WP_075080392.1">
    <property type="nucleotide sequence ID" value="NZ_BDCO01000002.1"/>
</dbReference>
<evidence type="ECO:0000256" key="1">
    <source>
        <dbReference type="ARBA" id="ARBA00009981"/>
    </source>
</evidence>
<dbReference type="EMBL" id="BDCO01000002">
    <property type="protein sequence ID" value="GAT34790.1"/>
    <property type="molecule type" value="Genomic_DNA"/>
</dbReference>
<evidence type="ECO:0000313" key="3">
    <source>
        <dbReference type="EMBL" id="GAT34790.1"/>
    </source>
</evidence>
<dbReference type="OrthoDB" id="165038at2"/>
<dbReference type="InParanoid" id="A0A146GBM8"/>
<sequence>MTIIAANEAKQSFGKVLDAAQREPVLIQKHNRATAVILSAEEYERLRGINTAEFEAFCDRVGERAKQAGLTEKKLSDLLDNP</sequence>
<dbReference type="STRING" id="690879.TSACC_23224"/>
<dbReference type="PANTHER" id="PTHR33713:SF6">
    <property type="entry name" value="ANTITOXIN YEFM"/>
    <property type="match status" value="1"/>
</dbReference>
<gene>
    <name evidence="3" type="ORF">TSACC_23224</name>
</gene>
<dbReference type="InterPro" id="IPR051405">
    <property type="entry name" value="phD/YefM_antitoxin"/>
</dbReference>
<dbReference type="SUPFAM" id="SSF143120">
    <property type="entry name" value="YefM-like"/>
    <property type="match status" value="1"/>
</dbReference>
<proteinExistence type="inferred from homology"/>
<dbReference type="AlphaFoldDB" id="A0A146GBM8"/>
<comment type="function">
    <text evidence="2">Antitoxin component of a type II toxin-antitoxin (TA) system.</text>
</comment>
<keyword evidence="4" id="KW-1185">Reference proteome</keyword>
<dbReference type="InterPro" id="IPR036165">
    <property type="entry name" value="YefM-like_sf"/>
</dbReference>
<dbReference type="Gene3D" id="3.40.1620.10">
    <property type="entry name" value="YefM-like domain"/>
    <property type="match status" value="1"/>
</dbReference>
<evidence type="ECO:0000313" key="4">
    <source>
        <dbReference type="Proteomes" id="UP000076023"/>
    </source>
</evidence>
<protein>
    <recommendedName>
        <fullName evidence="2">Antitoxin</fullName>
    </recommendedName>
</protein>
<dbReference type="Pfam" id="PF02604">
    <property type="entry name" value="PhdYeFM_antitox"/>
    <property type="match status" value="1"/>
</dbReference>